<dbReference type="Pfam" id="PF00512">
    <property type="entry name" value="HisKA"/>
    <property type="match status" value="1"/>
</dbReference>
<protein>
    <recommendedName>
        <fullName evidence="2">histidine kinase</fullName>
        <ecNumber evidence="2">2.7.13.3</ecNumber>
    </recommendedName>
</protein>
<feature type="domain" description="Histidine kinase" evidence="8">
    <location>
        <begin position="212"/>
        <end position="431"/>
    </location>
</feature>
<keyword evidence="7" id="KW-0472">Membrane</keyword>
<dbReference type="Proteomes" id="UP000806522">
    <property type="component" value="Unassembled WGS sequence"/>
</dbReference>
<feature type="transmembrane region" description="Helical" evidence="7">
    <location>
        <begin position="6"/>
        <end position="26"/>
    </location>
</feature>
<proteinExistence type="predicted"/>
<reference evidence="9" key="1">
    <citation type="submission" date="2019-04" db="EMBL/GenBank/DDBJ databases">
        <title>Evolution of Biomass-Degrading Anaerobic Consortia Revealed by Metagenomics.</title>
        <authorList>
            <person name="Peng X."/>
        </authorList>
    </citation>
    <scope>NUCLEOTIDE SEQUENCE</scope>
    <source>
        <strain evidence="9">SIG140</strain>
    </source>
</reference>
<dbReference type="InterPro" id="IPR036890">
    <property type="entry name" value="HATPase_C_sf"/>
</dbReference>
<evidence type="ECO:0000259" key="8">
    <source>
        <dbReference type="PROSITE" id="PS50109"/>
    </source>
</evidence>
<evidence type="ECO:0000256" key="2">
    <source>
        <dbReference type="ARBA" id="ARBA00012438"/>
    </source>
</evidence>
<dbReference type="SUPFAM" id="SSF47384">
    <property type="entry name" value="Homodimeric domain of signal transducing histidine kinase"/>
    <property type="match status" value="1"/>
</dbReference>
<dbReference type="SMART" id="SM00387">
    <property type="entry name" value="HATPase_c"/>
    <property type="match status" value="1"/>
</dbReference>
<dbReference type="GO" id="GO:0000155">
    <property type="term" value="F:phosphorelay sensor kinase activity"/>
    <property type="evidence" value="ECO:0007669"/>
    <property type="project" value="InterPro"/>
</dbReference>
<dbReference type="InterPro" id="IPR036097">
    <property type="entry name" value="HisK_dim/P_sf"/>
</dbReference>
<dbReference type="Gene3D" id="1.10.287.130">
    <property type="match status" value="1"/>
</dbReference>
<evidence type="ECO:0000256" key="5">
    <source>
        <dbReference type="ARBA" id="ARBA00022777"/>
    </source>
</evidence>
<dbReference type="Pfam" id="PF02518">
    <property type="entry name" value="HATPase_c"/>
    <property type="match status" value="1"/>
</dbReference>
<dbReference type="EC" id="2.7.13.3" evidence="2"/>
<evidence type="ECO:0000256" key="6">
    <source>
        <dbReference type="ARBA" id="ARBA00023012"/>
    </source>
</evidence>
<dbReference type="SUPFAM" id="SSF55874">
    <property type="entry name" value="ATPase domain of HSP90 chaperone/DNA topoisomerase II/histidine kinase"/>
    <property type="match status" value="1"/>
</dbReference>
<feature type="transmembrane region" description="Helical" evidence="7">
    <location>
        <begin position="174"/>
        <end position="193"/>
    </location>
</feature>
<name>A0A9D5P421_XYLRU</name>
<dbReference type="PRINTS" id="PR00344">
    <property type="entry name" value="BCTRLSENSOR"/>
</dbReference>
<dbReference type="InterPro" id="IPR050736">
    <property type="entry name" value="Sensor_HK_Regulatory"/>
</dbReference>
<evidence type="ECO:0000313" key="9">
    <source>
        <dbReference type="EMBL" id="MBE6271602.1"/>
    </source>
</evidence>
<dbReference type="InterPro" id="IPR005467">
    <property type="entry name" value="His_kinase_dom"/>
</dbReference>
<keyword evidence="3" id="KW-0597">Phosphoprotein</keyword>
<sequence length="431" mass="48921">MHTNRYKYVSIVSAVAVLLLLALYMWMTYRSATKDLTERAGNQLTWAMFYESYTRADVVTKGDTLHLPQSRGDLSLVSSVEGMNDALSKSFHSEISLDTVAIYVDSLLNVADINRNVTILEVDSNRNVLRRNNEYNSSWSLLTRPVSIRRDQSRAIQLALNNPYPELAQKLSPLFLLSAFILGFFAIIIVQLLKFITEQEQMAELRNDFSYAMVHDMKSPLSSIIMGAHFLHSGKVDDKPQIKEKYYTIIEDEAEHLLALVNKLLTISKLENRKLILNKWDIDIEPIITDLIDKTKAKADKPIEIVTDLKIRNVLADEQYLTEAIANLLDNAIKYSKDEIKIKISTIDTDKNVLLKVRDNGIGITREEQQIIFDKFGRAAIHEKNRKGGVSGFGLGLNYVDQVMQAHGGKVTVSSEKDKFSEFTLYIPKNV</sequence>
<keyword evidence="5 9" id="KW-0418">Kinase</keyword>
<dbReference type="CDD" id="cd00075">
    <property type="entry name" value="HATPase"/>
    <property type="match status" value="1"/>
</dbReference>
<evidence type="ECO:0000256" key="3">
    <source>
        <dbReference type="ARBA" id="ARBA00022553"/>
    </source>
</evidence>
<dbReference type="PROSITE" id="PS50109">
    <property type="entry name" value="HIS_KIN"/>
    <property type="match status" value="1"/>
</dbReference>
<dbReference type="EMBL" id="SUYC01000014">
    <property type="protein sequence ID" value="MBE6271602.1"/>
    <property type="molecule type" value="Genomic_DNA"/>
</dbReference>
<keyword evidence="6" id="KW-0902">Two-component regulatory system</keyword>
<comment type="caution">
    <text evidence="9">The sequence shown here is derived from an EMBL/GenBank/DDBJ whole genome shotgun (WGS) entry which is preliminary data.</text>
</comment>
<evidence type="ECO:0000256" key="1">
    <source>
        <dbReference type="ARBA" id="ARBA00000085"/>
    </source>
</evidence>
<keyword evidence="7" id="KW-0812">Transmembrane</keyword>
<dbReference type="InterPro" id="IPR003594">
    <property type="entry name" value="HATPase_dom"/>
</dbReference>
<evidence type="ECO:0000256" key="4">
    <source>
        <dbReference type="ARBA" id="ARBA00022679"/>
    </source>
</evidence>
<dbReference type="Gene3D" id="3.30.565.10">
    <property type="entry name" value="Histidine kinase-like ATPase, C-terminal domain"/>
    <property type="match status" value="1"/>
</dbReference>
<evidence type="ECO:0000313" key="10">
    <source>
        <dbReference type="Proteomes" id="UP000806522"/>
    </source>
</evidence>
<keyword evidence="4" id="KW-0808">Transferase</keyword>
<dbReference type="InterPro" id="IPR004358">
    <property type="entry name" value="Sig_transdc_His_kin-like_C"/>
</dbReference>
<evidence type="ECO:0000256" key="7">
    <source>
        <dbReference type="SAM" id="Phobius"/>
    </source>
</evidence>
<organism evidence="9 10">
    <name type="scientific">Xylanibacter ruminicola</name>
    <name type="common">Prevotella ruminicola</name>
    <dbReference type="NCBI Taxonomy" id="839"/>
    <lineage>
        <taxon>Bacteria</taxon>
        <taxon>Pseudomonadati</taxon>
        <taxon>Bacteroidota</taxon>
        <taxon>Bacteroidia</taxon>
        <taxon>Bacteroidales</taxon>
        <taxon>Prevotellaceae</taxon>
        <taxon>Xylanibacter</taxon>
    </lineage>
</organism>
<dbReference type="AlphaFoldDB" id="A0A9D5P421"/>
<dbReference type="CDD" id="cd00082">
    <property type="entry name" value="HisKA"/>
    <property type="match status" value="1"/>
</dbReference>
<accession>A0A9D5P421</accession>
<comment type="catalytic activity">
    <reaction evidence="1">
        <text>ATP + protein L-histidine = ADP + protein N-phospho-L-histidine.</text>
        <dbReference type="EC" id="2.7.13.3"/>
    </reaction>
</comment>
<dbReference type="SMART" id="SM00388">
    <property type="entry name" value="HisKA"/>
    <property type="match status" value="1"/>
</dbReference>
<dbReference type="PANTHER" id="PTHR43711">
    <property type="entry name" value="TWO-COMPONENT HISTIDINE KINASE"/>
    <property type="match status" value="1"/>
</dbReference>
<dbReference type="PANTHER" id="PTHR43711:SF26">
    <property type="entry name" value="SENSOR HISTIDINE KINASE RCSC"/>
    <property type="match status" value="1"/>
</dbReference>
<gene>
    <name evidence="9" type="ORF">E7101_11735</name>
</gene>
<dbReference type="InterPro" id="IPR003661">
    <property type="entry name" value="HisK_dim/P_dom"/>
</dbReference>
<keyword evidence="7" id="KW-1133">Transmembrane helix</keyword>